<dbReference type="GO" id="GO:0005829">
    <property type="term" value="C:cytosol"/>
    <property type="evidence" value="ECO:0007669"/>
    <property type="project" value="TreeGrafter"/>
</dbReference>
<dbReference type="GO" id="GO:0002949">
    <property type="term" value="P:tRNA threonylcarbamoyladenosine modification"/>
    <property type="evidence" value="ECO:0007669"/>
    <property type="project" value="InterPro"/>
</dbReference>
<evidence type="ECO:0000259" key="1">
    <source>
        <dbReference type="Pfam" id="PF00814"/>
    </source>
</evidence>
<dbReference type="InterPro" id="IPR043129">
    <property type="entry name" value="ATPase_NBD"/>
</dbReference>
<dbReference type="InterPro" id="IPR022496">
    <property type="entry name" value="T6A_TsaB"/>
</dbReference>
<organism evidence="2 3">
    <name type="scientific">Polynucleobacter arcticus</name>
    <dbReference type="NCBI Taxonomy" id="1743165"/>
    <lineage>
        <taxon>Bacteria</taxon>
        <taxon>Pseudomonadati</taxon>
        <taxon>Pseudomonadota</taxon>
        <taxon>Betaproteobacteria</taxon>
        <taxon>Burkholderiales</taxon>
        <taxon>Burkholderiaceae</taxon>
        <taxon>Polynucleobacter</taxon>
    </lineage>
</organism>
<evidence type="ECO:0000313" key="3">
    <source>
        <dbReference type="Proteomes" id="UP000501090"/>
    </source>
</evidence>
<dbReference type="SUPFAM" id="SSF53067">
    <property type="entry name" value="Actin-like ATPase domain"/>
    <property type="match status" value="2"/>
</dbReference>
<dbReference type="Proteomes" id="UP000501090">
    <property type="component" value="Chromosome"/>
</dbReference>
<dbReference type="RefSeq" id="WP_173960341.1">
    <property type="nucleotide sequence ID" value="NZ_CBCSCC010000002.1"/>
</dbReference>
<reference evidence="2 3" key="1">
    <citation type="submission" date="2018-04" db="EMBL/GenBank/DDBJ databases">
        <title>Polynucleobacter sp. UK-Long2-W17 genome.</title>
        <authorList>
            <person name="Hahn M.W."/>
        </authorList>
    </citation>
    <scope>NUCLEOTIDE SEQUENCE [LARGE SCALE GENOMIC DNA]</scope>
    <source>
        <strain evidence="2 3">UK-Long2-W17</strain>
    </source>
</reference>
<evidence type="ECO:0000313" key="2">
    <source>
        <dbReference type="EMBL" id="QKM60577.1"/>
    </source>
</evidence>
<dbReference type="CDD" id="cd24032">
    <property type="entry name" value="ASKHA_NBD_TsaB"/>
    <property type="match status" value="1"/>
</dbReference>
<dbReference type="EMBL" id="CP028940">
    <property type="protein sequence ID" value="QKM60577.1"/>
    <property type="molecule type" value="Genomic_DNA"/>
</dbReference>
<dbReference type="Gene3D" id="3.30.420.40">
    <property type="match status" value="2"/>
</dbReference>
<feature type="domain" description="Gcp-like" evidence="1">
    <location>
        <begin position="37"/>
        <end position="181"/>
    </location>
</feature>
<sequence>MTRILAIDTSSAWCSVALSLDDESPLVRHRQVSAGASQLLLPWVEELLNETASKLSSLDAIAVDIGPGAFTGVRLGVAVVQGLATAAKLPVLPVASLDAMANQLVLEPGFISSSAQSFAIAVDARMGEVYWAKYRTVHNQVPQRLGDIHLSSPELVELGNIEYLAGNAILEFGDRLFASIKSPPPASHLGLDIRVNAQGVLACAQDMWRKGLQQDVHLLEPLYVRNKVALTSVERSQQHG</sequence>
<accession>A0A6M9PP40</accession>
<dbReference type="AlphaFoldDB" id="A0A6M9PP40"/>
<dbReference type="Pfam" id="PF00814">
    <property type="entry name" value="TsaD"/>
    <property type="match status" value="1"/>
</dbReference>
<dbReference type="NCBIfam" id="TIGR03725">
    <property type="entry name" value="T6A_YeaZ"/>
    <property type="match status" value="1"/>
</dbReference>
<protein>
    <submittedName>
        <fullName evidence="2">tRNA (Adenosine(37)-N6)-threonylcarbamoyltransferase complex dimerization subunit type 1 TsaB</fullName>
    </submittedName>
</protein>
<dbReference type="KEGG" id="pard:DN92_05725"/>
<dbReference type="PANTHER" id="PTHR11735">
    <property type="entry name" value="TRNA N6-ADENOSINE THREONYLCARBAMOYLTRANSFERASE"/>
    <property type="match status" value="1"/>
</dbReference>
<dbReference type="InterPro" id="IPR000905">
    <property type="entry name" value="Gcp-like_dom"/>
</dbReference>
<name>A0A6M9PP40_9BURK</name>
<proteinExistence type="predicted"/>
<gene>
    <name evidence="2" type="primary">tsaB</name>
    <name evidence="2" type="ORF">DN92_05725</name>
</gene>
<dbReference type="PANTHER" id="PTHR11735:SF11">
    <property type="entry name" value="TRNA THREONYLCARBAMOYLADENOSINE BIOSYNTHESIS PROTEIN TSAB"/>
    <property type="match status" value="1"/>
</dbReference>
<keyword evidence="3" id="KW-1185">Reference proteome</keyword>